<evidence type="ECO:0000259" key="10">
    <source>
        <dbReference type="Pfam" id="PF01872"/>
    </source>
</evidence>
<keyword evidence="5" id="KW-0521">NADP</keyword>
<dbReference type="Proteomes" id="UP000006622">
    <property type="component" value="Chromosome"/>
</dbReference>
<evidence type="ECO:0000256" key="7">
    <source>
        <dbReference type="ARBA" id="ARBA00047550"/>
    </source>
</evidence>
<dbReference type="EC" id="1.1.1.302" evidence="9"/>
<evidence type="ECO:0000256" key="9">
    <source>
        <dbReference type="NCBIfam" id="TIGR01508"/>
    </source>
</evidence>
<comment type="catalytic activity">
    <reaction evidence="7">
        <text>2,5-diamino-6-(1-D-ribitylamino)pyrimidin-4(3H)-one 5'-phosphate + NAD(+) = 2,5-diamino-6-(1-D-ribosylamino)pyrimidin-4(3H)-one 5'-phosphate + NADH + H(+)</text>
        <dbReference type="Rhea" id="RHEA:27274"/>
        <dbReference type="ChEBI" id="CHEBI:15378"/>
        <dbReference type="ChEBI" id="CHEBI:57540"/>
        <dbReference type="ChEBI" id="CHEBI:57945"/>
        <dbReference type="ChEBI" id="CHEBI:58890"/>
        <dbReference type="ChEBI" id="CHEBI:59545"/>
        <dbReference type="EC" id="1.1.1.302"/>
    </reaction>
</comment>
<reference evidence="11 12" key="1">
    <citation type="submission" date="2010-07" db="EMBL/GenBank/DDBJ databases">
        <title>The complete genome of Methanosalsum zhilinae DSM 4017.</title>
        <authorList>
            <consortium name="US DOE Joint Genome Institute (JGI-PGF)"/>
            <person name="Lucas S."/>
            <person name="Copeland A."/>
            <person name="Lapidus A."/>
            <person name="Glavina del Rio T."/>
            <person name="Dalin E."/>
            <person name="Tice H."/>
            <person name="Bruce D."/>
            <person name="Goodwin L."/>
            <person name="Pitluck S."/>
            <person name="Kyrpides N."/>
            <person name="Mavromatis K."/>
            <person name="Ovchinnikova G."/>
            <person name="Daligault H."/>
            <person name="Detter J.C."/>
            <person name="Han C."/>
            <person name="Tapia R."/>
            <person name="Larimer F."/>
            <person name="Land M."/>
            <person name="Hauser L."/>
            <person name="Markowitz V."/>
            <person name="Cheng J.-F."/>
            <person name="Hugenholtz P."/>
            <person name="Woyke T."/>
            <person name="Wu D."/>
            <person name="Spring S."/>
            <person name="Schueler E."/>
            <person name="Brambilla E."/>
            <person name="Klenk H.-P."/>
            <person name="Eisen J.A."/>
        </authorList>
    </citation>
    <scope>NUCLEOTIDE SEQUENCE [LARGE SCALE GENOMIC DNA]</scope>
    <source>
        <strain evidence="12">DSM 4017 / NBRC 107636 / OCM 62 / WeN5</strain>
    </source>
</reference>
<evidence type="ECO:0000256" key="6">
    <source>
        <dbReference type="ARBA" id="ARBA00023002"/>
    </source>
</evidence>
<dbReference type="GO" id="GO:0050661">
    <property type="term" value="F:NADP binding"/>
    <property type="evidence" value="ECO:0007669"/>
    <property type="project" value="InterPro"/>
</dbReference>
<evidence type="ECO:0000256" key="8">
    <source>
        <dbReference type="ARBA" id="ARBA00049020"/>
    </source>
</evidence>
<comment type="similarity">
    <text evidence="2">Belongs to the HTP reductase family.</text>
</comment>
<dbReference type="AlphaFoldDB" id="F7XNA8"/>
<protein>
    <recommendedName>
        <fullName evidence="9">2,5-diamino-6-(ribosylamino)-4(3H)-pyrimidinone 5'-phosphate reductase</fullName>
        <ecNumber evidence="9">1.1.1.302</ecNumber>
    </recommendedName>
</protein>
<gene>
    <name evidence="11" type="ordered locus">Mzhil_0187</name>
</gene>
<comment type="pathway">
    <text evidence="1">Cofactor biosynthesis; riboflavin biosynthesis.</text>
</comment>
<evidence type="ECO:0000256" key="4">
    <source>
        <dbReference type="ARBA" id="ARBA00022619"/>
    </source>
</evidence>
<sequence>MQRPFTFINCAMSLDGKISTKQRHQVKISGHDDFMRMDSLRSGSDAIMVGIGTVLADDPSLTVKSKILRDERVEKGFEETPVRIIVDSLARTPLTSDIFKKGQGQIIIATSRSAPSFRVQALQEKATIITAGEKKVDLQKLALKLHDMGIKRLMVEGGATLNWGLISKDLVDEIYTFIGNMVIGGTGAPTPVDGAGFNQDELKSFRLESAEIMDAGIVLRWSAERK</sequence>
<dbReference type="SUPFAM" id="SSF53597">
    <property type="entry name" value="Dihydrofolate reductase-like"/>
    <property type="match status" value="1"/>
</dbReference>
<dbReference type="NCBIfam" id="TIGR01508">
    <property type="entry name" value="rib_reduct_arch"/>
    <property type="match status" value="1"/>
</dbReference>
<dbReference type="UniPathway" id="UPA00275"/>
<proteinExistence type="inferred from homology"/>
<keyword evidence="12" id="KW-1185">Reference proteome</keyword>
<dbReference type="PANTHER" id="PTHR38011:SF7">
    <property type="entry name" value="2,5-DIAMINO-6-RIBOSYLAMINO-4(3H)-PYRIMIDINONE 5'-PHOSPHATE REDUCTASE"/>
    <property type="match status" value="1"/>
</dbReference>
<dbReference type="OrthoDB" id="10178at2157"/>
<dbReference type="NCBIfam" id="TIGR00227">
    <property type="entry name" value="ribD_Cterm"/>
    <property type="match status" value="1"/>
</dbReference>
<dbReference type="InterPro" id="IPR024072">
    <property type="entry name" value="DHFR-like_dom_sf"/>
</dbReference>
<dbReference type="STRING" id="679901.Mzhil_0187"/>
<dbReference type="InterPro" id="IPR006401">
    <property type="entry name" value="Rib_reduct_arc"/>
</dbReference>
<evidence type="ECO:0000313" key="12">
    <source>
        <dbReference type="Proteomes" id="UP000006622"/>
    </source>
</evidence>
<comment type="catalytic activity">
    <reaction evidence="8">
        <text>2,5-diamino-6-(1-D-ribitylamino)pyrimidin-4(3H)-one 5'-phosphate + NADP(+) = 2,5-diamino-6-(1-D-ribosylamino)pyrimidin-4(3H)-one 5'-phosphate + NADPH + H(+)</text>
        <dbReference type="Rhea" id="RHEA:27278"/>
        <dbReference type="ChEBI" id="CHEBI:15378"/>
        <dbReference type="ChEBI" id="CHEBI:57783"/>
        <dbReference type="ChEBI" id="CHEBI:58349"/>
        <dbReference type="ChEBI" id="CHEBI:58890"/>
        <dbReference type="ChEBI" id="CHEBI:59545"/>
        <dbReference type="EC" id="1.1.1.302"/>
    </reaction>
</comment>
<dbReference type="PANTHER" id="PTHR38011">
    <property type="entry name" value="DIHYDROFOLATE REDUCTASE FAMILY PROTEIN (AFU_ORTHOLOGUE AFUA_8G06820)"/>
    <property type="match status" value="1"/>
</dbReference>
<keyword evidence="4" id="KW-0686">Riboflavin biosynthesis</keyword>
<organism evidence="11 12">
    <name type="scientific">Methanosalsum zhilinae (strain DSM 4017 / NBRC 107636 / OCM 62 / WeN5)</name>
    <name type="common">Methanohalophilus zhilinae</name>
    <dbReference type="NCBI Taxonomy" id="679901"/>
    <lineage>
        <taxon>Archaea</taxon>
        <taxon>Methanobacteriati</taxon>
        <taxon>Methanobacteriota</taxon>
        <taxon>Stenosarchaea group</taxon>
        <taxon>Methanomicrobia</taxon>
        <taxon>Methanosarcinales</taxon>
        <taxon>Methanosarcinaceae</taxon>
        <taxon>Methanosalsum</taxon>
    </lineage>
</organism>
<keyword evidence="6 11" id="KW-0560">Oxidoreductase</keyword>
<dbReference type="KEGG" id="mzh:Mzhil_0187"/>
<name>F7XNA8_METZD</name>
<dbReference type="InterPro" id="IPR050765">
    <property type="entry name" value="Riboflavin_Biosynth_HTPR"/>
</dbReference>
<evidence type="ECO:0000313" key="11">
    <source>
        <dbReference type="EMBL" id="AEH60066.1"/>
    </source>
</evidence>
<evidence type="ECO:0000256" key="3">
    <source>
        <dbReference type="ARBA" id="ARBA00011738"/>
    </source>
</evidence>
<evidence type="ECO:0000256" key="2">
    <source>
        <dbReference type="ARBA" id="ARBA00009723"/>
    </source>
</evidence>
<dbReference type="GO" id="GO:0008703">
    <property type="term" value="F:5-amino-6-(5-phosphoribosylamino)uracil reductase activity"/>
    <property type="evidence" value="ECO:0007669"/>
    <property type="project" value="InterPro"/>
</dbReference>
<dbReference type="EMBL" id="CP002101">
    <property type="protein sequence ID" value="AEH60066.1"/>
    <property type="molecule type" value="Genomic_DNA"/>
</dbReference>
<dbReference type="InterPro" id="IPR011549">
    <property type="entry name" value="RibD_C"/>
</dbReference>
<dbReference type="HOGENOM" id="CLU_036590_4_1_2"/>
<dbReference type="RefSeq" id="WP_013897505.1">
    <property type="nucleotide sequence ID" value="NC_015676.1"/>
</dbReference>
<evidence type="ECO:0000256" key="5">
    <source>
        <dbReference type="ARBA" id="ARBA00022857"/>
    </source>
</evidence>
<feature type="domain" description="Bacterial bifunctional deaminase-reductase C-terminal" evidence="10">
    <location>
        <begin position="4"/>
        <end position="218"/>
    </location>
</feature>
<dbReference type="GO" id="GO:0009231">
    <property type="term" value="P:riboflavin biosynthetic process"/>
    <property type="evidence" value="ECO:0007669"/>
    <property type="project" value="UniProtKB-UniPathway"/>
</dbReference>
<evidence type="ECO:0000256" key="1">
    <source>
        <dbReference type="ARBA" id="ARBA00005104"/>
    </source>
</evidence>
<accession>F7XNA8</accession>
<dbReference type="GeneID" id="10821784"/>
<dbReference type="InterPro" id="IPR002734">
    <property type="entry name" value="RibDG_C"/>
</dbReference>
<dbReference type="Pfam" id="PF01872">
    <property type="entry name" value="RibD_C"/>
    <property type="match status" value="1"/>
</dbReference>
<dbReference type="Gene3D" id="3.40.430.10">
    <property type="entry name" value="Dihydrofolate Reductase, subunit A"/>
    <property type="match status" value="1"/>
</dbReference>
<comment type="subunit">
    <text evidence="3">Homodimer.</text>
</comment>